<feature type="domain" description="DUF7847" evidence="2">
    <location>
        <begin position="33"/>
        <end position="282"/>
    </location>
</feature>
<evidence type="ECO:0000256" key="1">
    <source>
        <dbReference type="SAM" id="Phobius"/>
    </source>
</evidence>
<organism evidence="3 4">
    <name type="scientific">Methanolobus mangrovi</name>
    <dbReference type="NCBI Taxonomy" id="3072977"/>
    <lineage>
        <taxon>Archaea</taxon>
        <taxon>Methanobacteriati</taxon>
        <taxon>Methanobacteriota</taxon>
        <taxon>Stenosarchaea group</taxon>
        <taxon>Methanomicrobia</taxon>
        <taxon>Methanosarcinales</taxon>
        <taxon>Methanosarcinaceae</taxon>
        <taxon>Methanolobus</taxon>
    </lineage>
</organism>
<dbReference type="Pfam" id="PF25231">
    <property type="entry name" value="DUF7847"/>
    <property type="match status" value="1"/>
</dbReference>
<evidence type="ECO:0000313" key="4">
    <source>
        <dbReference type="Proteomes" id="UP001183006"/>
    </source>
</evidence>
<keyword evidence="1" id="KW-1133">Transmembrane helix</keyword>
<evidence type="ECO:0000259" key="2">
    <source>
        <dbReference type="Pfam" id="PF25231"/>
    </source>
</evidence>
<feature type="transmembrane region" description="Helical" evidence="1">
    <location>
        <begin position="259"/>
        <end position="285"/>
    </location>
</feature>
<dbReference type="Proteomes" id="UP001183006">
    <property type="component" value="Chromosome"/>
</dbReference>
<feature type="transmembrane region" description="Helical" evidence="1">
    <location>
        <begin position="130"/>
        <end position="157"/>
    </location>
</feature>
<sequence>MVEDIGTVVRKGFATWTRNLNICVPFILEVLTAIVFFFLGLLVFTVVFIAPVISKQNIDPSVLSPEEVLSMFTSTFSENMLMLILSGIVLFLFYMLVQSFFAAGAIGMAKTASETGHTNLGDMFHSGGKNFINLFLTNILVFLLAVAGLVFLVPGIISIGDVSLFLANPGSAATGASLLMIGMMVWVLYILILSIVFLFVDYALVIDGLDPISAIEKGISVFRRNMFPVFMMWVLVIGLSVFLSLIGEATSYMDVIAQLWSFLEFILSTIVIQPLITVWLTRFYLNRTERKLYSFEDYLLDY</sequence>
<dbReference type="RefSeq" id="WP_309308913.1">
    <property type="nucleotide sequence ID" value="NZ_CP133594.1"/>
</dbReference>
<dbReference type="GeneID" id="84229066"/>
<feature type="transmembrane region" description="Helical" evidence="1">
    <location>
        <begin position="20"/>
        <end position="53"/>
    </location>
</feature>
<feature type="transmembrane region" description="Helical" evidence="1">
    <location>
        <begin position="226"/>
        <end position="247"/>
    </location>
</feature>
<keyword evidence="4" id="KW-1185">Reference proteome</keyword>
<keyword evidence="1" id="KW-0812">Transmembrane</keyword>
<feature type="transmembrane region" description="Helical" evidence="1">
    <location>
        <begin position="177"/>
        <end position="205"/>
    </location>
</feature>
<dbReference type="AlphaFoldDB" id="A0AA51UGG0"/>
<protein>
    <recommendedName>
        <fullName evidence="2">DUF7847 domain-containing protein</fullName>
    </recommendedName>
</protein>
<evidence type="ECO:0000313" key="3">
    <source>
        <dbReference type="EMBL" id="WMW22799.1"/>
    </source>
</evidence>
<name>A0AA51UGG0_9EURY</name>
<keyword evidence="1" id="KW-0472">Membrane</keyword>
<feature type="transmembrane region" description="Helical" evidence="1">
    <location>
        <begin position="80"/>
        <end position="109"/>
    </location>
</feature>
<dbReference type="InterPro" id="IPR057169">
    <property type="entry name" value="DUF7847"/>
</dbReference>
<proteinExistence type="predicted"/>
<reference evidence="3" key="1">
    <citation type="submission" date="2023-08" db="EMBL/GenBank/DDBJ databases">
        <title>Methanolobus mangrovi sp. nov. and Methanolobus sediminis sp. nov, two novel methylotrophic methanogens isolated from mangrove sediments in China.</title>
        <authorList>
            <person name="Zhou J."/>
        </authorList>
    </citation>
    <scope>NUCLEOTIDE SEQUENCE</scope>
    <source>
        <strain evidence="3">FTZ2</strain>
    </source>
</reference>
<accession>A0AA51UGG0</accession>
<dbReference type="EMBL" id="CP133594">
    <property type="protein sequence ID" value="WMW22799.1"/>
    <property type="molecule type" value="Genomic_DNA"/>
</dbReference>
<dbReference type="KEGG" id="mmav:RE476_02955"/>
<gene>
    <name evidence="3" type="ORF">RE476_02955</name>
</gene>